<name>A0ACC2QF04_9NEOP</name>
<evidence type="ECO:0000313" key="1">
    <source>
        <dbReference type="EMBL" id="KAJ8715958.1"/>
    </source>
</evidence>
<protein>
    <submittedName>
        <fullName evidence="1">Uncharacterized protein</fullName>
    </submittedName>
</protein>
<comment type="caution">
    <text evidence="1">The sequence shown here is derived from an EMBL/GenBank/DDBJ whole genome shotgun (WGS) entry which is preliminary data.</text>
</comment>
<accession>A0ACC2QF04</accession>
<organism evidence="1 2">
    <name type="scientific">Mythimna loreyi</name>
    <dbReference type="NCBI Taxonomy" id="667449"/>
    <lineage>
        <taxon>Eukaryota</taxon>
        <taxon>Metazoa</taxon>
        <taxon>Ecdysozoa</taxon>
        <taxon>Arthropoda</taxon>
        <taxon>Hexapoda</taxon>
        <taxon>Insecta</taxon>
        <taxon>Pterygota</taxon>
        <taxon>Neoptera</taxon>
        <taxon>Endopterygota</taxon>
        <taxon>Lepidoptera</taxon>
        <taxon>Glossata</taxon>
        <taxon>Ditrysia</taxon>
        <taxon>Noctuoidea</taxon>
        <taxon>Noctuidae</taxon>
        <taxon>Noctuinae</taxon>
        <taxon>Hadenini</taxon>
        <taxon>Mythimna</taxon>
    </lineage>
</organism>
<reference evidence="1" key="1">
    <citation type="submission" date="2023-03" db="EMBL/GenBank/DDBJ databases">
        <title>Chromosome-level genomes of two armyworms, Mythimna separata and Mythimna loreyi, provide insights into the biosynthesis and reception of sex pheromones.</title>
        <authorList>
            <person name="Zhao H."/>
        </authorList>
    </citation>
    <scope>NUCLEOTIDE SEQUENCE</scope>
    <source>
        <strain evidence="1">BeijingLab</strain>
    </source>
</reference>
<gene>
    <name evidence="1" type="ORF">PYW08_013243</name>
</gene>
<evidence type="ECO:0000313" key="2">
    <source>
        <dbReference type="Proteomes" id="UP001231649"/>
    </source>
</evidence>
<keyword evidence="2" id="KW-1185">Reference proteome</keyword>
<sequence length="432" mass="48949">MKMCRAQCVLVVVALYVGVVRSWDIAIGVKDQLIFYTNGVKTSSINLISQNPTSLVYDELHNMMLYVDKQNNNDAVCGYDLSSKDNKCFIKRNGRNIQGLAFDPVTEIIFFTDMNERSINWFSLKSGCNNNVYGNLLIRTDSKLPANIAVDSCGGYVYWTHYEGIIESARFNGSDRKVKFSSAWKQFGIVIDSQTQKMFYFDVCSTCSDSHGYLNSLKFNETSEKVVYSNFYGPECRSKIMTVSKDYIYWKNHTESYDSIWQLSKKAASYTEPKEISRINEKILGITAKYKIKDQVQGLQDCDSLTNLLPKLIVSPGYTGEQSNACENYCVYGNCSFNEEGLPKCRCNAGYSGQRCEINVCYNYCLNDGECSLNEEEEPICQCAGDHAGVRCEDDTSDTTPTYDLAKRNLTLADIFSNWRKPSSKMYLTVEV</sequence>
<dbReference type="EMBL" id="CM056780">
    <property type="protein sequence ID" value="KAJ8715958.1"/>
    <property type="molecule type" value="Genomic_DNA"/>
</dbReference>
<proteinExistence type="predicted"/>
<dbReference type="Proteomes" id="UP001231649">
    <property type="component" value="Chromosome 4"/>
</dbReference>